<dbReference type="OMA" id="ISRQWWH"/>
<feature type="compositionally biased region" description="Polar residues" evidence="1">
    <location>
        <begin position="9"/>
        <end position="18"/>
    </location>
</feature>
<evidence type="ECO:0000256" key="1">
    <source>
        <dbReference type="SAM" id="MobiDB-lite"/>
    </source>
</evidence>
<feature type="region of interest" description="Disordered" evidence="1">
    <location>
        <begin position="38"/>
        <end position="70"/>
    </location>
</feature>
<protein>
    <submittedName>
        <fullName evidence="2">Uncharacterized protein</fullName>
    </submittedName>
</protein>
<feature type="region of interest" description="Disordered" evidence="1">
    <location>
        <begin position="1"/>
        <end position="23"/>
    </location>
</feature>
<evidence type="ECO:0000313" key="3">
    <source>
        <dbReference type="Proteomes" id="UP000002277"/>
    </source>
</evidence>
<evidence type="ECO:0000313" key="2">
    <source>
        <dbReference type="Ensembl" id="ENSPTRP00000076024.1"/>
    </source>
</evidence>
<dbReference type="GeneTree" id="ENSGT00940000163244"/>
<accession>A0A2I3SGK9</accession>
<dbReference type="Proteomes" id="UP000002277">
    <property type="component" value="Chromosome 12"/>
</dbReference>
<dbReference type="InParanoid" id="A0A2I3SGK9"/>
<dbReference type="Bgee" id="ENSPTRG00000051409">
    <property type="expression patterns" value="Expressed in bone marrow and 16 other cell types or tissues"/>
</dbReference>
<reference evidence="2" key="3">
    <citation type="submission" date="2025-09" db="UniProtKB">
        <authorList>
            <consortium name="Ensembl"/>
        </authorList>
    </citation>
    <scope>IDENTIFICATION</scope>
</reference>
<dbReference type="EMBL" id="AC191734">
    <property type="status" value="NOT_ANNOTATED_CDS"/>
    <property type="molecule type" value="Genomic_DNA"/>
</dbReference>
<reference evidence="2 3" key="1">
    <citation type="journal article" date="2005" name="Nature">
        <title>Initial sequence of the chimpanzee genome and comparison with the human genome.</title>
        <authorList>
            <consortium name="Chimpanzee sequencing and analysis consortium"/>
        </authorList>
    </citation>
    <scope>NUCLEOTIDE SEQUENCE [LARGE SCALE GENOMIC DNA]</scope>
</reference>
<name>A0A2I3SGK9_PANTR</name>
<sequence length="112" mass="12969">MLEPKRTRSNINQNTWLPNRNLPCPKRQFEMRVKSTDFRPGTMTHTCNPNTGRMRGADSAPGVQDQPGQQGETLSLLKIQKISRQWWHMPVVPATREDEAGKSLESERWRLQ</sequence>
<proteinExistence type="predicted"/>
<organism evidence="2 3">
    <name type="scientific">Pan troglodytes</name>
    <name type="common">Chimpanzee</name>
    <dbReference type="NCBI Taxonomy" id="9598"/>
    <lineage>
        <taxon>Eukaryota</taxon>
        <taxon>Metazoa</taxon>
        <taxon>Chordata</taxon>
        <taxon>Craniata</taxon>
        <taxon>Vertebrata</taxon>
        <taxon>Euteleostomi</taxon>
        <taxon>Mammalia</taxon>
        <taxon>Eutheria</taxon>
        <taxon>Euarchontoglires</taxon>
        <taxon>Primates</taxon>
        <taxon>Haplorrhini</taxon>
        <taxon>Catarrhini</taxon>
        <taxon>Hominidae</taxon>
        <taxon>Pan</taxon>
    </lineage>
</organism>
<dbReference type="Ensembl" id="ENSPTRT00000085509.1">
    <property type="protein sequence ID" value="ENSPTRP00000076024.1"/>
    <property type="gene ID" value="ENSPTRG00000051409.1"/>
</dbReference>
<keyword evidence="3" id="KW-1185">Reference proteome</keyword>
<dbReference type="AlphaFoldDB" id="A0A2I3SGK9"/>
<reference evidence="2" key="2">
    <citation type="submission" date="2025-08" db="UniProtKB">
        <authorList>
            <consortium name="Ensembl"/>
        </authorList>
    </citation>
    <scope>IDENTIFICATION</scope>
</reference>